<name>A0A388KPU1_CHABU</name>
<dbReference type="PANTHER" id="PTHR24559:SF444">
    <property type="entry name" value="REVERSE TRANSCRIPTASE DOMAIN-CONTAINING PROTEIN"/>
    <property type="match status" value="1"/>
</dbReference>
<dbReference type="InterPro" id="IPR021109">
    <property type="entry name" value="Peptidase_aspartic_dom_sf"/>
</dbReference>
<evidence type="ECO:0000313" key="5">
    <source>
        <dbReference type="EMBL" id="GBG72090.1"/>
    </source>
</evidence>
<feature type="compositionally biased region" description="Basic and acidic residues" evidence="2">
    <location>
        <begin position="1427"/>
        <end position="1448"/>
    </location>
</feature>
<gene>
    <name evidence="5" type="ORF">CBR_g11024</name>
</gene>
<dbReference type="Gene3D" id="4.10.60.10">
    <property type="entry name" value="Zinc finger, CCHC-type"/>
    <property type="match status" value="1"/>
</dbReference>
<keyword evidence="1" id="KW-0862">Zinc</keyword>
<dbReference type="InterPro" id="IPR043128">
    <property type="entry name" value="Rev_trsase/Diguanyl_cyclase"/>
</dbReference>
<keyword evidence="3" id="KW-0812">Transmembrane</keyword>
<dbReference type="InterPro" id="IPR043502">
    <property type="entry name" value="DNA/RNA_pol_sf"/>
</dbReference>
<evidence type="ECO:0000313" key="6">
    <source>
        <dbReference type="Proteomes" id="UP000265515"/>
    </source>
</evidence>
<dbReference type="CDD" id="cd00303">
    <property type="entry name" value="retropepsin_like"/>
    <property type="match status" value="1"/>
</dbReference>
<dbReference type="PANTHER" id="PTHR24559">
    <property type="entry name" value="TRANSPOSON TY3-I GAG-POL POLYPROTEIN"/>
    <property type="match status" value="1"/>
</dbReference>
<dbReference type="Gene3D" id="2.40.70.10">
    <property type="entry name" value="Acid Proteases"/>
    <property type="match status" value="1"/>
</dbReference>
<keyword evidence="1" id="KW-0479">Metal-binding</keyword>
<dbReference type="GO" id="GO:0003676">
    <property type="term" value="F:nucleic acid binding"/>
    <property type="evidence" value="ECO:0007669"/>
    <property type="project" value="InterPro"/>
</dbReference>
<dbReference type="Gramene" id="GBG72090">
    <property type="protein sequence ID" value="GBG72090"/>
    <property type="gene ID" value="CBR_g11024"/>
</dbReference>
<dbReference type="Pfam" id="PF00098">
    <property type="entry name" value="zf-CCHC"/>
    <property type="match status" value="1"/>
</dbReference>
<feature type="compositionally biased region" description="Acidic residues" evidence="2">
    <location>
        <begin position="1384"/>
        <end position="1410"/>
    </location>
</feature>
<evidence type="ECO:0000256" key="3">
    <source>
        <dbReference type="SAM" id="Phobius"/>
    </source>
</evidence>
<feature type="region of interest" description="Disordered" evidence="2">
    <location>
        <begin position="1770"/>
        <end position="1794"/>
    </location>
</feature>
<dbReference type="SMART" id="SM00343">
    <property type="entry name" value="ZnF_C2HC"/>
    <property type="match status" value="1"/>
</dbReference>
<dbReference type="InterPro" id="IPR053134">
    <property type="entry name" value="RNA-dir_DNA_polymerase"/>
</dbReference>
<organism evidence="5 6">
    <name type="scientific">Chara braunii</name>
    <name type="common">Braun's stonewort</name>
    <dbReference type="NCBI Taxonomy" id="69332"/>
    <lineage>
        <taxon>Eukaryota</taxon>
        <taxon>Viridiplantae</taxon>
        <taxon>Streptophyta</taxon>
        <taxon>Charophyceae</taxon>
        <taxon>Charales</taxon>
        <taxon>Characeae</taxon>
        <taxon>Chara</taxon>
    </lineage>
</organism>
<dbReference type="InterPro" id="IPR001878">
    <property type="entry name" value="Znf_CCHC"/>
</dbReference>
<dbReference type="CDD" id="cd01647">
    <property type="entry name" value="RT_LTR"/>
    <property type="match status" value="1"/>
</dbReference>
<reference evidence="5 6" key="1">
    <citation type="journal article" date="2018" name="Cell">
        <title>The Chara Genome: Secondary Complexity and Implications for Plant Terrestrialization.</title>
        <authorList>
            <person name="Nishiyama T."/>
            <person name="Sakayama H."/>
            <person name="Vries J.D."/>
            <person name="Buschmann H."/>
            <person name="Saint-Marcoux D."/>
            <person name="Ullrich K.K."/>
            <person name="Haas F.B."/>
            <person name="Vanderstraeten L."/>
            <person name="Becker D."/>
            <person name="Lang D."/>
            <person name="Vosolsobe S."/>
            <person name="Rombauts S."/>
            <person name="Wilhelmsson P.K.I."/>
            <person name="Janitza P."/>
            <person name="Kern R."/>
            <person name="Heyl A."/>
            <person name="Rumpler F."/>
            <person name="Villalobos L.I.A.C."/>
            <person name="Clay J.M."/>
            <person name="Skokan R."/>
            <person name="Toyoda A."/>
            <person name="Suzuki Y."/>
            <person name="Kagoshima H."/>
            <person name="Schijlen E."/>
            <person name="Tajeshwar N."/>
            <person name="Catarino B."/>
            <person name="Hetherington A.J."/>
            <person name="Saltykova A."/>
            <person name="Bonnot C."/>
            <person name="Breuninger H."/>
            <person name="Symeonidi A."/>
            <person name="Radhakrishnan G.V."/>
            <person name="Van Nieuwerburgh F."/>
            <person name="Deforce D."/>
            <person name="Chang C."/>
            <person name="Karol K.G."/>
            <person name="Hedrich R."/>
            <person name="Ulvskov P."/>
            <person name="Glockner G."/>
            <person name="Delwiche C.F."/>
            <person name="Petrasek J."/>
            <person name="Van de Peer Y."/>
            <person name="Friml J."/>
            <person name="Beilby M."/>
            <person name="Dolan L."/>
            <person name="Kohara Y."/>
            <person name="Sugano S."/>
            <person name="Fujiyama A."/>
            <person name="Delaux P.-M."/>
            <person name="Quint M."/>
            <person name="TheiBen G."/>
            <person name="Hagemann M."/>
            <person name="Harholt J."/>
            <person name="Dunand C."/>
            <person name="Zachgo S."/>
            <person name="Langdale J."/>
            <person name="Maumus F."/>
            <person name="Straeten D.V.D."/>
            <person name="Gould S.B."/>
            <person name="Rensing S.A."/>
        </authorList>
    </citation>
    <scope>NUCLEOTIDE SEQUENCE [LARGE SCALE GENOMIC DNA]</scope>
    <source>
        <strain evidence="5 6">S276</strain>
    </source>
</reference>
<dbReference type="SUPFAM" id="SSF57756">
    <property type="entry name" value="Retrovirus zinc finger-like domains"/>
    <property type="match status" value="1"/>
</dbReference>
<dbReference type="Pfam" id="PF00078">
    <property type="entry name" value="RVT_1"/>
    <property type="match status" value="1"/>
</dbReference>
<dbReference type="Proteomes" id="UP000265515">
    <property type="component" value="Unassembled WGS sequence"/>
</dbReference>
<dbReference type="GO" id="GO:0008270">
    <property type="term" value="F:zinc ion binding"/>
    <property type="evidence" value="ECO:0007669"/>
    <property type="project" value="UniProtKB-KW"/>
</dbReference>
<evidence type="ECO:0000259" key="4">
    <source>
        <dbReference type="PROSITE" id="PS50158"/>
    </source>
</evidence>
<dbReference type="EMBL" id="BFEA01000158">
    <property type="protein sequence ID" value="GBG72090.1"/>
    <property type="molecule type" value="Genomic_DNA"/>
</dbReference>
<dbReference type="Gene3D" id="3.10.10.10">
    <property type="entry name" value="HIV Type 1 Reverse Transcriptase, subunit A, domain 1"/>
    <property type="match status" value="1"/>
</dbReference>
<feature type="region of interest" description="Disordered" evidence="2">
    <location>
        <begin position="1569"/>
        <end position="1591"/>
    </location>
</feature>
<sequence length="1794" mass="201061">MLPMHWYVMDIISYWGMQVREKLKDTKTLKKTARESFGLASRELASLVQNKDFVNPILMLKDDPSIRDALDDVPFFILKRRLFLEGVPNTGAPVKEEVRAFEYTQNANQPNPNQPAPRARAPMTPPDLYLFDPAHHLAGAWLATLRAQQYDYNEAQINTLARLGGDAHHWFSTYVWVDLPTFEQDFLNRFDYVHPEQAPYMIKDRVQKPLESVAEYRNRFYRMFVKSERGEQVGRDLFIDGLRSRTIRAKLRKQFSPITHTLQQIMAAAEEMERKFAANFLEGEDYSREGDSSELARARAELVALQNKFENMGFVSGPVTYLEQIGPKRPNPSEIPRIPVSVIPTPVRVLPPPPVGNPTRTNESTAIFELTKTLINLILESKKEQREHNARLEAMMRNMRPIAVRTPPIQQGLAPAPALGGVASNLNVCYACHQPGHLARDCPHRPPQQRVGVAPMAVAPIANRPGRVGALMEEVEGGGSASATTEEAAEIIPLDQYVSLGETESGGPTFVTGEIDVLNIIRALDHRIPLPIGHLLSISEQANERMLQHCKANRKRFALARIPNVKTKNPAPKENPAGSSDPIRVGLIQKDDHFLRIKPIPWISAECDIEIWGISYNAIIDSGAAVLAISLRVVERVGRKNDLIMLAEKDQLVSVDEEKIKTVGRMTNVAFRLGKVHALGVVVVLDVNTYDVPFRLPALVALRASVDFERRSIILRNTGGKPYAVPMRLTLRTTTNAVPRVSPMLAGTLRMISWEESADGESSTNGADSSDEDDLEILKLARQRVYYPPPRTIARTMHLTSRNIQRTKAMILGEPLVQISRMVDSLEPPQTLYEGITPLLARYSDKKHYCDITDLPKSLLTSAKEVRLLRLGAEASSLEPPGRLEAESDELGIKITTKTVPWQDICDGITPERHAAIREEDAQMMATVFSWRSDHSFISAPPPDVVKQARTKQVDVRIWDQLFELHVPQYVPDEIHRVIVDILTEYQGAISMTDTDIGLSLVIQHENQTGNHSPIHCKPYRYSLIERKKALERIREFEASGWIEPATGPWSLPVVLVPKKNGSIRICIDYRKLNETTIKDVYPLPRIDDLLDAIGCANYFSKFDIRHGFHHILVKEEDWPKTAFVLFEGTWQWVRCPMGICNAPATFQRAMNMTFQNFVNKTRLTQRKCGQRVQISLLDEEIPSCRRITRTSHSARLEGRQRSCFRSFSARAPTLSYRIKENSAPLLSEEKWDAWWEDYIELAFCLLEIEFRWLEAAPFGEGPEHPEDSVELLIIQAWRTAEQGDLLGFLFGKVEEGNLTLITDELLVFLSQLVDDLPLDILSRSDEQPGTHVLSRTLEPHLVWSTCTEIDEDNCLYPSQALYLEIDVTDLTFWDPIARRNAAQDEEIGGAEEEEEEEEPSSEERDDPDYVLERETGIASESSQPHKKNEEEEEQRKRKRQETAEGKRPTTNVSPIDPSIGDPWRDPEPRAEEDDGTAAEGSRRRGRRSESPASSDSPFMIGTMTDGMLMMLAAFLLTWACLYTSVMALMWVERKVGDGSSSVGGALAMADLGVPFEIRRRLRDRGWVGTDGARRAGGQAGSRGLGPQRSPVVQNSARKYGEQATTKGAMHGLDRGSQGDGAVLFIGMLKCKTAMAGVRNLWQRATTSPFPEDPVTLLLGTLDPGTWTGAMHGLYRGSQGDGGNDGQVVGKVRCYREVNEGDELGGGEEWDDDDELSYWEGPGGEEWDDDDELSYWEGPGGSWSGSLWARGWINGREGLDSRSKGIAGIRGRAEEEPGRGEATGSLGEKVNGGY</sequence>
<accession>A0A388KPU1</accession>
<keyword evidence="3" id="KW-0472">Membrane</keyword>
<dbReference type="PROSITE" id="PS50158">
    <property type="entry name" value="ZF_CCHC"/>
    <property type="match status" value="1"/>
</dbReference>
<protein>
    <recommendedName>
        <fullName evidence="4">CCHC-type domain-containing protein</fullName>
    </recommendedName>
</protein>
<proteinExistence type="predicted"/>
<dbReference type="InterPro" id="IPR000477">
    <property type="entry name" value="RT_dom"/>
</dbReference>
<keyword evidence="6" id="KW-1185">Reference proteome</keyword>
<comment type="caution">
    <text evidence="5">The sequence shown here is derived from an EMBL/GenBank/DDBJ whole genome shotgun (WGS) entry which is preliminary data.</text>
</comment>
<feature type="transmembrane region" description="Helical" evidence="3">
    <location>
        <begin position="1508"/>
        <end position="1532"/>
    </location>
</feature>
<keyword evidence="1" id="KW-0863">Zinc-finger</keyword>
<feature type="domain" description="CCHC-type" evidence="4">
    <location>
        <begin position="429"/>
        <end position="443"/>
    </location>
</feature>
<feature type="region of interest" description="Disordered" evidence="2">
    <location>
        <begin position="1383"/>
        <end position="1499"/>
    </location>
</feature>
<dbReference type="SUPFAM" id="SSF56672">
    <property type="entry name" value="DNA/RNA polymerases"/>
    <property type="match status" value="1"/>
</dbReference>
<dbReference type="InterPro" id="IPR036875">
    <property type="entry name" value="Znf_CCHC_sf"/>
</dbReference>
<evidence type="ECO:0000256" key="2">
    <source>
        <dbReference type="SAM" id="MobiDB-lite"/>
    </source>
</evidence>
<dbReference type="Gene3D" id="3.30.70.270">
    <property type="match status" value="1"/>
</dbReference>
<keyword evidence="3" id="KW-1133">Transmembrane helix</keyword>
<evidence type="ECO:0000256" key="1">
    <source>
        <dbReference type="PROSITE-ProRule" id="PRU00047"/>
    </source>
</evidence>